<proteinExistence type="predicted"/>
<name>A0A3B0RMP9_9ZZZZ</name>
<accession>A0A3B0RMP9</accession>
<organism evidence="2">
    <name type="scientific">hydrothermal vent metagenome</name>
    <dbReference type="NCBI Taxonomy" id="652676"/>
    <lineage>
        <taxon>unclassified sequences</taxon>
        <taxon>metagenomes</taxon>
        <taxon>ecological metagenomes</taxon>
    </lineage>
</organism>
<dbReference type="NCBIfam" id="TIGR03370">
    <property type="entry name" value="VPLPA-CTERM"/>
    <property type="match status" value="1"/>
</dbReference>
<gene>
    <name evidence="2" type="ORF">MNBD_ALPHA01-469</name>
</gene>
<dbReference type="EMBL" id="UOEJ01000037">
    <property type="protein sequence ID" value="VAV92711.1"/>
    <property type="molecule type" value="Genomic_DNA"/>
</dbReference>
<dbReference type="NCBIfam" id="TIGR01167">
    <property type="entry name" value="LPXTG_anchor"/>
    <property type="match status" value="1"/>
</dbReference>
<evidence type="ECO:0000259" key="1">
    <source>
        <dbReference type="Pfam" id="PF07589"/>
    </source>
</evidence>
<evidence type="ECO:0000313" key="2">
    <source>
        <dbReference type="EMBL" id="VAV92711.1"/>
    </source>
</evidence>
<dbReference type="InterPro" id="IPR013424">
    <property type="entry name" value="Ice-binding_C"/>
</dbReference>
<sequence>MMVKKILFAAGLMAIGSMSVVAGDIVIEDNLADGSFSYIGKADGTNRGEGIDSLGGDKYDIYSMIVSRSDDGIMTVTINTNFVEYNTKNNLYFGDLFMSTTGWNPTGDASDGYQDDNAYTTGTKWDYVYDLNNARKMKGNGDDDYSATNTSSARLRELKDYDMSDPHDADNFKYGSSRWTDRGGDQLYLAKNSAFGATFNSGQQYDVSININDNQSYLQFVFDVNGTSLNTANQIAFRWTMSCANDIIEGVANFAGKVPEPAALGLMLLGLGGLVVARRRKKQG</sequence>
<dbReference type="NCBIfam" id="TIGR02595">
    <property type="entry name" value="PEP_CTERM"/>
    <property type="match status" value="1"/>
</dbReference>
<feature type="domain" description="Ice-binding protein C-terminal" evidence="1">
    <location>
        <begin position="258"/>
        <end position="281"/>
    </location>
</feature>
<dbReference type="InterPro" id="IPR022472">
    <property type="entry name" value="VPLPA-CTERM"/>
</dbReference>
<protein>
    <recommendedName>
        <fullName evidence="1">Ice-binding protein C-terminal domain-containing protein</fullName>
    </recommendedName>
</protein>
<dbReference type="AlphaFoldDB" id="A0A3B0RMP9"/>
<reference evidence="2" key="1">
    <citation type="submission" date="2018-06" db="EMBL/GenBank/DDBJ databases">
        <authorList>
            <person name="Zhirakovskaya E."/>
        </authorList>
    </citation>
    <scope>NUCLEOTIDE SEQUENCE</scope>
</reference>
<dbReference type="Pfam" id="PF07589">
    <property type="entry name" value="PEP-CTERM"/>
    <property type="match status" value="1"/>
</dbReference>